<organism evidence="1 2">
    <name type="scientific">Klebsiella pneumoniae</name>
    <dbReference type="NCBI Taxonomy" id="573"/>
    <lineage>
        <taxon>Bacteria</taxon>
        <taxon>Pseudomonadati</taxon>
        <taxon>Pseudomonadota</taxon>
        <taxon>Gammaproteobacteria</taxon>
        <taxon>Enterobacterales</taxon>
        <taxon>Enterobacteriaceae</taxon>
        <taxon>Klebsiella/Raoultella group</taxon>
        <taxon>Klebsiella</taxon>
        <taxon>Klebsiella pneumoniae complex</taxon>
    </lineage>
</organism>
<proteinExistence type="predicted"/>
<sequence length="85" mass="10002">MTFLNSPVVLAQEVNIKMVTNSHFLKDIEIYQVQKLLLSSQKQCLHGQKSDFFEETKNVQEDKKDYGRKEVVKIYFKINMFSLAK</sequence>
<reference evidence="1" key="1">
    <citation type="submission" date="2020-07" db="EMBL/GenBank/DDBJ databases">
        <title>Clinical and genomic characterization of carbapenemase-producing Enterobacterales causing secondary infections during the COVID-19 crisis at a New York City hospital.</title>
        <authorList>
            <person name="Gomez-Simmonds A."/>
            <person name="Annavajhala M.K."/>
            <person name="Uhlemann A.-C."/>
        </authorList>
    </citation>
    <scope>NUCLEOTIDE SEQUENCE</scope>
    <source>
        <strain evidence="1">KP1828</strain>
    </source>
</reference>
<evidence type="ECO:0000313" key="1">
    <source>
        <dbReference type="EMBL" id="MBD3744525.1"/>
    </source>
</evidence>
<gene>
    <name evidence="1" type="ORF">IE980_31015</name>
</gene>
<dbReference type="Proteomes" id="UP000623974">
    <property type="component" value="Unassembled WGS sequence"/>
</dbReference>
<dbReference type="AlphaFoldDB" id="A0A927E386"/>
<dbReference type="EMBL" id="JACXSX010000007">
    <property type="protein sequence ID" value="MBD3744525.1"/>
    <property type="molecule type" value="Genomic_DNA"/>
</dbReference>
<name>A0A927E386_KLEPN</name>
<accession>A0A927E386</accession>
<protein>
    <submittedName>
        <fullName evidence="1">Uncharacterized protein</fullName>
    </submittedName>
</protein>
<evidence type="ECO:0000313" key="2">
    <source>
        <dbReference type="Proteomes" id="UP000623974"/>
    </source>
</evidence>
<comment type="caution">
    <text evidence="1">The sequence shown here is derived from an EMBL/GenBank/DDBJ whole genome shotgun (WGS) entry which is preliminary data.</text>
</comment>